<feature type="domain" description="FecR protein" evidence="2">
    <location>
        <begin position="111"/>
        <end position="201"/>
    </location>
</feature>
<protein>
    <submittedName>
        <fullName evidence="3">FecR domain-containing protein</fullName>
    </submittedName>
</protein>
<name>A0AB39KWF8_9CAUL</name>
<reference evidence="3" key="1">
    <citation type="submission" date="2024-06" db="EMBL/GenBank/DDBJ databases">
        <title>Caulobacter inopinatus, sp. nov.</title>
        <authorList>
            <person name="Donachie S.P."/>
        </authorList>
    </citation>
    <scope>NUCLEOTIDE SEQUENCE</scope>
    <source>
        <strain evidence="3">73W</strain>
    </source>
</reference>
<dbReference type="AlphaFoldDB" id="A0AB39KWF8"/>
<dbReference type="PANTHER" id="PTHR30273:SF2">
    <property type="entry name" value="PROTEIN FECR"/>
    <property type="match status" value="1"/>
</dbReference>
<dbReference type="EMBL" id="CP158375">
    <property type="protein sequence ID" value="XDO98290.1"/>
    <property type="molecule type" value="Genomic_DNA"/>
</dbReference>
<evidence type="ECO:0000313" key="3">
    <source>
        <dbReference type="EMBL" id="XDO98290.1"/>
    </source>
</evidence>
<dbReference type="Gene3D" id="3.55.50.30">
    <property type="match status" value="1"/>
</dbReference>
<dbReference type="PANTHER" id="PTHR30273">
    <property type="entry name" value="PERIPLASMIC SIGNAL SENSOR AND SIGMA FACTOR ACTIVATOR FECR-RELATED"/>
    <property type="match status" value="1"/>
</dbReference>
<dbReference type="GO" id="GO:0016989">
    <property type="term" value="F:sigma factor antagonist activity"/>
    <property type="evidence" value="ECO:0007669"/>
    <property type="project" value="TreeGrafter"/>
</dbReference>
<sequence>MGFLQKLARNRRDREAALWLASRKGGEPTGDFEAWMADPANRGRYDHLESTWEDEALTLALRRVEHRAKRNRRAAPLSWLPVPAGAAAMAALAFFAGPQVELWTAEVQEKTTLPGQTAHLDLADGSRIDMAGGSQVRVRMTGRRRQVELLHGQAFFTVSPGVDRPFQVITHDSRVVVVGTRFDVAALSGGTELAVEEGRVRFGGRGMFDSNRLVEGGQGSRVAHGETAAPASLEQKPAGGWRSGWIEAQDTPLAEVVETLNLWSPRKVALADPALGDLTVTGRFRVTRPERTLENIARLHGLQLRRRADTLLLERHATVGKNS</sequence>
<feature type="region of interest" description="Disordered" evidence="1">
    <location>
        <begin position="217"/>
        <end position="236"/>
    </location>
</feature>
<proteinExistence type="predicted"/>
<dbReference type="Gene3D" id="2.60.120.1440">
    <property type="match status" value="1"/>
</dbReference>
<gene>
    <name evidence="3" type="ORF">ABOZ73_07700</name>
</gene>
<dbReference type="InterPro" id="IPR012373">
    <property type="entry name" value="Ferrdict_sens_TM"/>
</dbReference>
<dbReference type="RefSeq" id="WP_369062079.1">
    <property type="nucleotide sequence ID" value="NZ_CP158375.1"/>
</dbReference>
<organism evidence="3">
    <name type="scientific">Caulobacter sp. 73W</name>
    <dbReference type="NCBI Taxonomy" id="3161137"/>
    <lineage>
        <taxon>Bacteria</taxon>
        <taxon>Pseudomonadati</taxon>
        <taxon>Pseudomonadota</taxon>
        <taxon>Alphaproteobacteria</taxon>
        <taxon>Caulobacterales</taxon>
        <taxon>Caulobacteraceae</taxon>
        <taxon>Caulobacter</taxon>
    </lineage>
</organism>
<evidence type="ECO:0000259" key="2">
    <source>
        <dbReference type="Pfam" id="PF04773"/>
    </source>
</evidence>
<evidence type="ECO:0000256" key="1">
    <source>
        <dbReference type="SAM" id="MobiDB-lite"/>
    </source>
</evidence>
<dbReference type="Pfam" id="PF04773">
    <property type="entry name" value="FecR"/>
    <property type="match status" value="1"/>
</dbReference>
<accession>A0AB39KWF8</accession>
<dbReference type="PIRSF" id="PIRSF018266">
    <property type="entry name" value="FecR"/>
    <property type="match status" value="1"/>
</dbReference>
<dbReference type="InterPro" id="IPR006860">
    <property type="entry name" value="FecR"/>
</dbReference>